<dbReference type="GO" id="GO:0047453">
    <property type="term" value="F:ATP-dependent NAD(P)H-hydrate dehydratase activity"/>
    <property type="evidence" value="ECO:0007669"/>
    <property type="project" value="UniProtKB-UniRule"/>
</dbReference>
<comment type="similarity">
    <text evidence="8">Belongs to the NnrD/CARKD family.</text>
</comment>
<dbReference type="PANTHER" id="PTHR12592:SF0">
    <property type="entry name" value="ATP-DEPENDENT (S)-NAD(P)H-HYDRATE DEHYDRATASE"/>
    <property type="match status" value="1"/>
</dbReference>
<evidence type="ECO:0000313" key="13">
    <source>
        <dbReference type="RefSeq" id="XP_058974903.1"/>
    </source>
</evidence>
<dbReference type="RefSeq" id="XP_005186048.1">
    <property type="nucleotide sequence ID" value="XM_005185991.3"/>
</dbReference>
<dbReference type="eggNOG" id="KOG3974">
    <property type="taxonomic scope" value="Eukaryota"/>
</dbReference>
<keyword evidence="6 8" id="KW-0456">Lyase</keyword>
<dbReference type="Pfam" id="PF01256">
    <property type="entry name" value="Carb_kinase"/>
    <property type="match status" value="1"/>
</dbReference>
<dbReference type="FunFam" id="3.40.1190.20:FF:000023">
    <property type="entry name" value="ATP-dependent (S)-NAD(P)H-hydrate dehydratase"/>
    <property type="match status" value="1"/>
</dbReference>
<proteinExistence type="inferred from homology"/>
<reference evidence="10" key="1">
    <citation type="submission" date="2020-05" db="UniProtKB">
        <authorList>
            <consortium name="EnsemblMetazoa"/>
        </authorList>
    </citation>
    <scope>IDENTIFICATION</scope>
    <source>
        <strain evidence="10">Aabys</strain>
    </source>
</reference>
<keyword evidence="1 8" id="KW-0597">Phosphoprotein</keyword>
<comment type="cofactor">
    <cofactor evidence="8">
        <name>Mg(2+)</name>
        <dbReference type="ChEBI" id="CHEBI:18420"/>
    </cofactor>
</comment>
<evidence type="ECO:0000313" key="12">
    <source>
        <dbReference type="RefSeq" id="XP_005186048.1"/>
    </source>
</evidence>
<keyword evidence="2 8" id="KW-0547">Nucleotide-binding</keyword>
<dbReference type="InterPro" id="IPR029056">
    <property type="entry name" value="Ribokinase-like"/>
</dbReference>
<evidence type="ECO:0000256" key="4">
    <source>
        <dbReference type="ARBA" id="ARBA00022857"/>
    </source>
</evidence>
<keyword evidence="4" id="KW-0521">NADP</keyword>
<comment type="catalytic activity">
    <reaction evidence="8">
        <text>(6S)-NADHX + ATP = ADP + phosphate + NADH + H(+)</text>
        <dbReference type="Rhea" id="RHEA:19017"/>
        <dbReference type="ChEBI" id="CHEBI:15378"/>
        <dbReference type="ChEBI" id="CHEBI:30616"/>
        <dbReference type="ChEBI" id="CHEBI:43474"/>
        <dbReference type="ChEBI" id="CHEBI:57945"/>
        <dbReference type="ChEBI" id="CHEBI:64074"/>
        <dbReference type="ChEBI" id="CHEBI:456216"/>
        <dbReference type="EC" id="4.2.1.93"/>
    </reaction>
</comment>
<dbReference type="VEuPathDB" id="VectorBase:MDOA000352"/>
<dbReference type="EC" id="4.2.1.93" evidence="8"/>
<feature type="binding site" evidence="8">
    <location>
        <position position="289"/>
    </location>
    <ligand>
        <name>(6S)-NADPHX</name>
        <dbReference type="ChEBI" id="CHEBI:64076"/>
    </ligand>
</feature>
<evidence type="ECO:0000313" key="11">
    <source>
        <dbReference type="Proteomes" id="UP001652621"/>
    </source>
</evidence>
<evidence type="ECO:0000313" key="10">
    <source>
        <dbReference type="EnsemblMetazoa" id="MDOA000352-PA"/>
    </source>
</evidence>
<dbReference type="HAMAP" id="MF_01965">
    <property type="entry name" value="NADHX_dehydratase"/>
    <property type="match status" value="1"/>
</dbReference>
<comment type="catalytic activity">
    <reaction evidence="7 8">
        <text>(6S)-NADPHX + ATP = ADP + phosphate + NADPH + H(+)</text>
        <dbReference type="Rhea" id="RHEA:32231"/>
        <dbReference type="ChEBI" id="CHEBI:15378"/>
        <dbReference type="ChEBI" id="CHEBI:30616"/>
        <dbReference type="ChEBI" id="CHEBI:43474"/>
        <dbReference type="ChEBI" id="CHEBI:57783"/>
        <dbReference type="ChEBI" id="CHEBI:64076"/>
        <dbReference type="ChEBI" id="CHEBI:456216"/>
        <dbReference type="EC" id="4.2.1.93"/>
    </reaction>
</comment>
<dbReference type="PROSITE" id="PS51383">
    <property type="entry name" value="YJEF_C_3"/>
    <property type="match status" value="1"/>
</dbReference>
<comment type="function">
    <text evidence="8">Catalyzes the dehydration of the S-form of NAD(P)HX at the expense of ATP, which is converted to ADP. Together with NAD(P)HX epimerase, which catalyzes the epimerization of the S- and R-forms, the enzyme allows the repair of both epimers of NAD(P)HX, a damaged form of NAD(P)H that is a result of enzymatic or heat-dependent hydration.</text>
</comment>
<keyword evidence="3 8" id="KW-0067">ATP-binding</keyword>
<dbReference type="EnsemblMetazoa" id="MDOA000352-RA">
    <property type="protein sequence ID" value="MDOA000352-PA"/>
    <property type="gene ID" value="MDOA000352"/>
</dbReference>
<dbReference type="GO" id="GO:0046496">
    <property type="term" value="P:nicotinamide nucleotide metabolic process"/>
    <property type="evidence" value="ECO:0007669"/>
    <property type="project" value="UniProtKB-UniRule"/>
</dbReference>
<feature type="binding site" evidence="8">
    <location>
        <begin position="220"/>
        <end position="226"/>
    </location>
    <ligand>
        <name>(6S)-NADPHX</name>
        <dbReference type="ChEBI" id="CHEBI:64076"/>
    </ligand>
</feature>
<dbReference type="STRING" id="7370.A0A1I8M1R3"/>
<dbReference type="SUPFAM" id="SSF53613">
    <property type="entry name" value="Ribokinase-like"/>
    <property type="match status" value="1"/>
</dbReference>
<feature type="domain" description="YjeF C-terminal" evidence="9">
    <location>
        <begin position="67"/>
        <end position="353"/>
    </location>
</feature>
<feature type="binding site" evidence="8">
    <location>
        <begin position="279"/>
        <end position="288"/>
    </location>
    <ligand>
        <name>ATP</name>
        <dbReference type="ChEBI" id="CHEBI:30616"/>
    </ligand>
</feature>
<dbReference type="Gene3D" id="3.40.1190.20">
    <property type="match status" value="1"/>
</dbReference>
<accession>A0A1I8M1R3</accession>
<dbReference type="InterPro" id="IPR000631">
    <property type="entry name" value="CARKD"/>
</dbReference>
<keyword evidence="5 8" id="KW-0520">NAD</keyword>
<dbReference type="KEGG" id="mde:101891655"/>
<organism evidence="10">
    <name type="scientific">Musca domestica</name>
    <name type="common">House fly</name>
    <dbReference type="NCBI Taxonomy" id="7370"/>
    <lineage>
        <taxon>Eukaryota</taxon>
        <taxon>Metazoa</taxon>
        <taxon>Ecdysozoa</taxon>
        <taxon>Arthropoda</taxon>
        <taxon>Hexapoda</taxon>
        <taxon>Insecta</taxon>
        <taxon>Pterygota</taxon>
        <taxon>Neoptera</taxon>
        <taxon>Endopterygota</taxon>
        <taxon>Diptera</taxon>
        <taxon>Brachycera</taxon>
        <taxon>Muscomorpha</taxon>
        <taxon>Muscoidea</taxon>
        <taxon>Muscidae</taxon>
        <taxon>Musca</taxon>
    </lineage>
</organism>
<evidence type="ECO:0000256" key="7">
    <source>
        <dbReference type="ARBA" id="ARBA00047472"/>
    </source>
</evidence>
<feature type="binding site" evidence="8">
    <location>
        <position position="167"/>
    </location>
    <ligand>
        <name>(6S)-NADPHX</name>
        <dbReference type="ChEBI" id="CHEBI:64076"/>
    </ligand>
</feature>
<protein>
    <recommendedName>
        <fullName evidence="8">ATP-dependent (S)-NAD(P)H-hydrate dehydratase</fullName>
        <ecNumber evidence="8">4.2.1.93</ecNumber>
    </recommendedName>
    <alternativeName>
        <fullName evidence="8">ATP-dependent NAD(P)HX dehydratase</fullName>
    </alternativeName>
</protein>
<reference evidence="13" key="2">
    <citation type="submission" date="2025-05" db="UniProtKB">
        <authorList>
            <consortium name="RefSeq"/>
        </authorList>
    </citation>
    <scope>IDENTIFICATION</scope>
    <source>
        <strain evidence="12 13">Aabys</strain>
        <tissue evidence="13">Whole body</tissue>
    </source>
</reference>
<evidence type="ECO:0000259" key="9">
    <source>
        <dbReference type="PROSITE" id="PS51383"/>
    </source>
</evidence>
<keyword evidence="11" id="KW-1185">Reference proteome</keyword>
<dbReference type="GeneID" id="101891655"/>
<evidence type="ECO:0000256" key="3">
    <source>
        <dbReference type="ARBA" id="ARBA00022840"/>
    </source>
</evidence>
<evidence type="ECO:0000256" key="1">
    <source>
        <dbReference type="ARBA" id="ARBA00022553"/>
    </source>
</evidence>
<evidence type="ECO:0000256" key="8">
    <source>
        <dbReference type="HAMAP-Rule" id="MF_03157"/>
    </source>
</evidence>
<name>A0A1I8M1R3_MUSDO</name>
<evidence type="ECO:0000256" key="5">
    <source>
        <dbReference type="ARBA" id="ARBA00023027"/>
    </source>
</evidence>
<dbReference type="VEuPathDB" id="VectorBase:MDOMA2_001368"/>
<dbReference type="VEuPathDB" id="VectorBase:MDOMA2_001814"/>
<dbReference type="Proteomes" id="UP001652621">
    <property type="component" value="Unplaced"/>
</dbReference>
<dbReference type="OrthoDB" id="8110916at2759"/>
<gene>
    <name evidence="10" type="primary">101891655</name>
    <name evidence="12" type="synonym">LOC101891655</name>
    <name evidence="13" type="synonym">LOC131801000</name>
</gene>
<dbReference type="RefSeq" id="XP_058974903.1">
    <property type="nucleotide sequence ID" value="XM_059118920.1"/>
</dbReference>
<dbReference type="GO" id="GO:0110051">
    <property type="term" value="P:metabolite repair"/>
    <property type="evidence" value="ECO:0007669"/>
    <property type="project" value="TreeGrafter"/>
</dbReference>
<sequence>MQTSILRTKPRTTVFLISQFRCLPSPTTDNACSFYTQTQQHQQQINKTTSQQLNVVGMEIPIQTQKLLKLSRTVVPRLTDSKHKGQYGRIGVVGGSLEYTGAPYFAAISSLKVGADLAHVFCRKEAAVVIKSYSPELIVHPNLDDENAIEIIAPWLERLHVIIIGPGLGRDPEIQKTVIELIKVCLQIEKPMVIDADGLAILNDHLDLIEGQRNIILTPNAIEFRRLFGSVASPASESDKFCKERMASLGEGVIVLEKGARDRIHIPNTSEIYVMPAGGSGRRCGGQGDLLCGVLSVFFHWSLEANQANPGFLAAFAASYFLKHCNAAAFQKHGRGMLATDMIGEIPSVFARIFESAEGQC</sequence>
<dbReference type="NCBIfam" id="TIGR00196">
    <property type="entry name" value="yjeF_cterm"/>
    <property type="match status" value="1"/>
</dbReference>
<feature type="binding site" evidence="8">
    <location>
        <begin position="258"/>
        <end position="262"/>
    </location>
    <ligand>
        <name>ATP</name>
        <dbReference type="ChEBI" id="CHEBI:30616"/>
    </ligand>
</feature>
<dbReference type="PANTHER" id="PTHR12592">
    <property type="entry name" value="ATP-DEPENDENT (S)-NAD(P)H-HYDRATE DEHYDRATASE FAMILY MEMBER"/>
    <property type="match status" value="1"/>
</dbReference>
<dbReference type="GO" id="GO:0005524">
    <property type="term" value="F:ATP binding"/>
    <property type="evidence" value="ECO:0007669"/>
    <property type="project" value="UniProtKB-KW"/>
</dbReference>
<dbReference type="CDD" id="cd01171">
    <property type="entry name" value="YXKO-related"/>
    <property type="match status" value="1"/>
</dbReference>
<dbReference type="AlphaFoldDB" id="A0A1I8M1R3"/>
<evidence type="ECO:0000256" key="2">
    <source>
        <dbReference type="ARBA" id="ARBA00022741"/>
    </source>
</evidence>
<evidence type="ECO:0000256" key="6">
    <source>
        <dbReference type="ARBA" id="ARBA00023239"/>
    </source>
</evidence>